<evidence type="ECO:0000259" key="2">
    <source>
        <dbReference type="Pfam" id="PF20584"/>
    </source>
</evidence>
<dbReference type="Proteomes" id="UP001319104">
    <property type="component" value="Unassembled WGS sequence"/>
</dbReference>
<keyword evidence="1" id="KW-1133">Transmembrane helix</keyword>
<keyword evidence="1" id="KW-0472">Membrane</keyword>
<dbReference type="Pfam" id="PF20584">
    <property type="entry name" value="DUF6787"/>
    <property type="match status" value="1"/>
</dbReference>
<organism evidence="3 4">
    <name type="scientific">Litoribacter ruber</name>
    <dbReference type="NCBI Taxonomy" id="702568"/>
    <lineage>
        <taxon>Bacteria</taxon>
        <taxon>Pseudomonadati</taxon>
        <taxon>Bacteroidota</taxon>
        <taxon>Cytophagia</taxon>
        <taxon>Cytophagales</taxon>
        <taxon>Cyclobacteriaceae</taxon>
        <taxon>Litoribacter</taxon>
    </lineage>
</organism>
<dbReference type="InterPro" id="IPR046714">
    <property type="entry name" value="DUF6787"/>
</dbReference>
<name>A0AAP2CKK2_9BACT</name>
<feature type="transmembrane region" description="Helical" evidence="1">
    <location>
        <begin position="21"/>
        <end position="44"/>
    </location>
</feature>
<keyword evidence="4" id="KW-1185">Reference proteome</keyword>
<evidence type="ECO:0000313" key="4">
    <source>
        <dbReference type="Proteomes" id="UP001319104"/>
    </source>
</evidence>
<sequence length="112" mass="13046">MNKQKTSSPSFLQKLQAKWGLESMWQVVLVLLVFAATGTTIMVIKKPLLDLMGIDMSTGGFWKSTLYFLFVLPLYQIVLLFYGFVFGQFSFFWEKEKKLVRLFSRSRKKVDS</sequence>
<protein>
    <recommendedName>
        <fullName evidence="2">DUF6787 domain-containing protein</fullName>
    </recommendedName>
</protein>
<feature type="domain" description="DUF6787" evidence="2">
    <location>
        <begin position="29"/>
        <end position="103"/>
    </location>
</feature>
<evidence type="ECO:0000313" key="3">
    <source>
        <dbReference type="EMBL" id="MBS9523512.1"/>
    </source>
</evidence>
<feature type="transmembrane region" description="Helical" evidence="1">
    <location>
        <begin position="64"/>
        <end position="93"/>
    </location>
</feature>
<dbReference type="RefSeq" id="WP_213944401.1">
    <property type="nucleotide sequence ID" value="NZ_JAHBGI010000008.1"/>
</dbReference>
<reference evidence="3 4" key="1">
    <citation type="submission" date="2021-05" db="EMBL/GenBank/DDBJ databases">
        <authorList>
            <person name="Zhang Z.D."/>
            <person name="Osman G."/>
        </authorList>
    </citation>
    <scope>NUCLEOTIDE SEQUENCE [LARGE SCALE GENOMIC DNA]</scope>
    <source>
        <strain evidence="3 4">KCTC 32217</strain>
    </source>
</reference>
<dbReference type="AlphaFoldDB" id="A0AAP2CKK2"/>
<keyword evidence="1" id="KW-0812">Transmembrane</keyword>
<evidence type="ECO:0000256" key="1">
    <source>
        <dbReference type="SAM" id="Phobius"/>
    </source>
</evidence>
<accession>A0AAP2CKK2</accession>
<dbReference type="EMBL" id="JAHCMY010000002">
    <property type="protein sequence ID" value="MBS9523512.1"/>
    <property type="molecule type" value="Genomic_DNA"/>
</dbReference>
<comment type="caution">
    <text evidence="3">The sequence shown here is derived from an EMBL/GenBank/DDBJ whole genome shotgun (WGS) entry which is preliminary data.</text>
</comment>
<gene>
    <name evidence="3" type="ORF">KI659_05705</name>
</gene>
<proteinExistence type="predicted"/>